<organism evidence="2 3">
    <name type="scientific">Bordetella genomosp. 9</name>
    <dbReference type="NCBI Taxonomy" id="1416803"/>
    <lineage>
        <taxon>Bacteria</taxon>
        <taxon>Pseudomonadati</taxon>
        <taxon>Pseudomonadota</taxon>
        <taxon>Betaproteobacteria</taxon>
        <taxon>Burkholderiales</taxon>
        <taxon>Alcaligenaceae</taxon>
        <taxon>Bordetella</taxon>
    </lineage>
</organism>
<gene>
    <name evidence="2" type="ORF">CAL13_06870</name>
</gene>
<reference evidence="2 3" key="1">
    <citation type="submission" date="2017-05" db="EMBL/GenBank/DDBJ databases">
        <title>Complete and WGS of Bordetella genogroups.</title>
        <authorList>
            <person name="Spilker T."/>
            <person name="LiPuma J."/>
        </authorList>
    </citation>
    <scope>NUCLEOTIDE SEQUENCE [LARGE SCALE GENOMIC DNA]</scope>
    <source>
        <strain evidence="2 3">AU17164</strain>
    </source>
</reference>
<feature type="compositionally biased region" description="Polar residues" evidence="1">
    <location>
        <begin position="1"/>
        <end position="10"/>
    </location>
</feature>
<evidence type="ECO:0000313" key="3">
    <source>
        <dbReference type="Proteomes" id="UP000194139"/>
    </source>
</evidence>
<dbReference type="EMBL" id="CP021109">
    <property type="protein sequence ID" value="ARP85954.1"/>
    <property type="molecule type" value="Genomic_DNA"/>
</dbReference>
<accession>A0A1W6YYD1</accession>
<feature type="region of interest" description="Disordered" evidence="1">
    <location>
        <begin position="1"/>
        <end position="60"/>
    </location>
</feature>
<name>A0A1W6YYD1_9BORD</name>
<sequence>MATAGGQTTWPRPPHGPVRGQVWNDLKPRTRVRHASGKQEILSFQSPQPPPAAGPETGWPGAAVLIHGGFATLPGLLPKTNIGQGLGGEMVQSGMNARASARQMP</sequence>
<dbReference type="AlphaFoldDB" id="A0A1W6YYD1"/>
<proteinExistence type="predicted"/>
<evidence type="ECO:0000256" key="1">
    <source>
        <dbReference type="SAM" id="MobiDB-lite"/>
    </source>
</evidence>
<keyword evidence="3" id="KW-1185">Reference proteome</keyword>
<protein>
    <submittedName>
        <fullName evidence="2">Uncharacterized protein</fullName>
    </submittedName>
</protein>
<dbReference type="Proteomes" id="UP000194139">
    <property type="component" value="Chromosome"/>
</dbReference>
<evidence type="ECO:0000313" key="2">
    <source>
        <dbReference type="EMBL" id="ARP85954.1"/>
    </source>
</evidence>